<reference evidence="2" key="4">
    <citation type="submission" date="2025-09" db="UniProtKB">
        <authorList>
            <consortium name="Ensembl"/>
        </authorList>
    </citation>
    <scope>IDENTIFICATION</scope>
</reference>
<protein>
    <submittedName>
        <fullName evidence="2">Uncharacterized protein</fullName>
    </submittedName>
</protein>
<evidence type="ECO:0000313" key="3">
    <source>
        <dbReference type="Proteomes" id="UP000001519"/>
    </source>
</evidence>
<feature type="signal peptide" evidence="1">
    <location>
        <begin position="1"/>
        <end position="22"/>
    </location>
</feature>
<evidence type="ECO:0000256" key="1">
    <source>
        <dbReference type="SAM" id="SignalP"/>
    </source>
</evidence>
<organism evidence="2 3">
    <name type="scientific">Gorilla gorilla gorilla</name>
    <name type="common">Western lowland gorilla</name>
    <dbReference type="NCBI Taxonomy" id="9595"/>
    <lineage>
        <taxon>Eukaryota</taxon>
        <taxon>Metazoa</taxon>
        <taxon>Chordata</taxon>
        <taxon>Craniata</taxon>
        <taxon>Vertebrata</taxon>
        <taxon>Euteleostomi</taxon>
        <taxon>Mammalia</taxon>
        <taxon>Eutheria</taxon>
        <taxon>Euarchontoglires</taxon>
        <taxon>Primates</taxon>
        <taxon>Haplorrhini</taxon>
        <taxon>Catarrhini</taxon>
        <taxon>Hominidae</taxon>
        <taxon>Gorilla</taxon>
    </lineage>
</organism>
<dbReference type="Proteomes" id="UP000001519">
    <property type="component" value="Chromosome 6"/>
</dbReference>
<keyword evidence="1" id="KW-0732">Signal</keyword>
<dbReference type="EMBL" id="CABD030044139">
    <property type="status" value="NOT_ANNOTATED_CDS"/>
    <property type="molecule type" value="Genomic_DNA"/>
</dbReference>
<dbReference type="GeneTree" id="ENSGT00960000186815"/>
<keyword evidence="3" id="KW-1185">Reference proteome</keyword>
<proteinExistence type="predicted"/>
<name>A0A2I2ZFM9_GORGO</name>
<dbReference type="OMA" id="HNFCLID"/>
<reference evidence="2" key="3">
    <citation type="submission" date="2025-08" db="UniProtKB">
        <authorList>
            <consortium name="Ensembl"/>
        </authorList>
    </citation>
    <scope>IDENTIFICATION</scope>
</reference>
<sequence length="108" mass="12017">MPGYVPLLLLLLLLRCSERGGGVNFGEKDAKVPRTWRDGVRVPGEGASWDSDMASPERRYGIDGAPGQLSHFKSYTKHDLSVISNMNHSFCLIGLPEPQAQLDERRHL</sequence>
<dbReference type="InParanoid" id="A0A2I2ZFM9"/>
<evidence type="ECO:0000313" key="2">
    <source>
        <dbReference type="Ensembl" id="ENSGGOP00000045872.1"/>
    </source>
</evidence>
<accession>A0A2I2ZFM9</accession>
<feature type="chain" id="PRO_5014156090" evidence="1">
    <location>
        <begin position="23"/>
        <end position="108"/>
    </location>
</feature>
<reference evidence="3" key="1">
    <citation type="submission" date="2011-05" db="EMBL/GenBank/DDBJ databases">
        <title>Insights into the evolution of the great apes provided by the gorilla genome.</title>
        <authorList>
            <person name="Scally A."/>
        </authorList>
    </citation>
    <scope>NUCLEOTIDE SEQUENCE [LARGE SCALE GENOMIC DNA]</scope>
</reference>
<dbReference type="AlphaFoldDB" id="A0A2I2ZFM9"/>
<dbReference type="Ensembl" id="ENSGGOT00000051344.1">
    <property type="protein sequence ID" value="ENSGGOP00000045872.1"/>
    <property type="gene ID" value="ENSGGOG00000041787.1"/>
</dbReference>
<reference evidence="2 3" key="2">
    <citation type="journal article" date="2012" name="Nature">
        <title>Insights into hominid evolution from the gorilla genome sequence.</title>
        <authorList>
            <person name="Scally A."/>
            <person name="Dutheil J.Y."/>
            <person name="Hillier L.W."/>
            <person name="Jordan G.E."/>
            <person name="Goodhead I."/>
            <person name="Herrero J."/>
            <person name="Hobolth A."/>
            <person name="Lappalainen T."/>
            <person name="Mailund T."/>
            <person name="Marques-Bonet T."/>
            <person name="McCarthy S."/>
            <person name="Montgomery S.H."/>
            <person name="Schwalie P.C."/>
            <person name="Tang Y.A."/>
            <person name="Ward M.C."/>
            <person name="Xue Y."/>
            <person name="Yngvadottir B."/>
            <person name="Alkan C."/>
            <person name="Andersen L.N."/>
            <person name="Ayub Q."/>
            <person name="Ball E.V."/>
            <person name="Beal K."/>
            <person name="Bradley B.J."/>
            <person name="Chen Y."/>
            <person name="Clee C.M."/>
            <person name="Fitzgerald S."/>
            <person name="Graves T.A."/>
            <person name="Gu Y."/>
            <person name="Heath P."/>
            <person name="Heger A."/>
            <person name="Karakoc E."/>
            <person name="Kolb-Kokocinski A."/>
            <person name="Laird G.K."/>
            <person name="Lunter G."/>
            <person name="Meader S."/>
            <person name="Mort M."/>
            <person name="Mullikin J.C."/>
            <person name="Munch K."/>
            <person name="O'Connor T.D."/>
            <person name="Phillips A.D."/>
            <person name="Prado-Martinez J."/>
            <person name="Rogers A.S."/>
            <person name="Sajjadian S."/>
            <person name="Schmidt D."/>
            <person name="Shaw K."/>
            <person name="Simpson J.T."/>
            <person name="Stenson P.D."/>
            <person name="Turner D.J."/>
            <person name="Vigilant L."/>
            <person name="Vilella A.J."/>
            <person name="Whitener W."/>
            <person name="Zhu B."/>
            <person name="Cooper D.N."/>
            <person name="de Jong P."/>
            <person name="Dermitzakis E.T."/>
            <person name="Eichler E.E."/>
            <person name="Flicek P."/>
            <person name="Goldman N."/>
            <person name="Mundy N.I."/>
            <person name="Ning Z."/>
            <person name="Odom D.T."/>
            <person name="Ponting C.P."/>
            <person name="Quail M.A."/>
            <person name="Ryder O.A."/>
            <person name="Searle S.M."/>
            <person name="Warren W.C."/>
            <person name="Wilson R.K."/>
            <person name="Schierup M.H."/>
            <person name="Rogers J."/>
            <person name="Tyler-Smith C."/>
            <person name="Durbin R."/>
        </authorList>
    </citation>
    <scope>NUCLEOTIDE SEQUENCE [LARGE SCALE GENOMIC DNA]</scope>
</reference>